<dbReference type="InterPro" id="IPR005162">
    <property type="entry name" value="Retrotrans_gag_dom"/>
</dbReference>
<feature type="domain" description="Retrotransposon gag" evidence="2">
    <location>
        <begin position="139"/>
        <end position="212"/>
    </location>
</feature>
<reference evidence="3 4" key="1">
    <citation type="journal article" date="2018" name="Front. Plant Sci.">
        <title>Red Clover (Trifolium pratense) and Zigzag Clover (T. medium) - A Picture of Genomic Similarities and Differences.</title>
        <authorList>
            <person name="Dluhosova J."/>
            <person name="Istvanek J."/>
            <person name="Nedelnik J."/>
            <person name="Repkova J."/>
        </authorList>
    </citation>
    <scope>NUCLEOTIDE SEQUENCE [LARGE SCALE GENOMIC DNA]</scope>
    <source>
        <strain evidence="4">cv. 10/8</strain>
        <tissue evidence="3">Leaf</tissue>
    </source>
</reference>
<dbReference type="EMBL" id="LXQA010007811">
    <property type="protein sequence ID" value="MCH85045.1"/>
    <property type="molecule type" value="Genomic_DNA"/>
</dbReference>
<gene>
    <name evidence="3" type="ORF">A2U01_0005886</name>
</gene>
<comment type="caution">
    <text evidence="3">The sequence shown here is derived from an EMBL/GenBank/DDBJ whole genome shotgun (WGS) entry which is preliminary data.</text>
</comment>
<keyword evidence="4" id="KW-1185">Reference proteome</keyword>
<organism evidence="3 4">
    <name type="scientific">Trifolium medium</name>
    <dbReference type="NCBI Taxonomy" id="97028"/>
    <lineage>
        <taxon>Eukaryota</taxon>
        <taxon>Viridiplantae</taxon>
        <taxon>Streptophyta</taxon>
        <taxon>Embryophyta</taxon>
        <taxon>Tracheophyta</taxon>
        <taxon>Spermatophyta</taxon>
        <taxon>Magnoliopsida</taxon>
        <taxon>eudicotyledons</taxon>
        <taxon>Gunneridae</taxon>
        <taxon>Pentapetalae</taxon>
        <taxon>rosids</taxon>
        <taxon>fabids</taxon>
        <taxon>Fabales</taxon>
        <taxon>Fabaceae</taxon>
        <taxon>Papilionoideae</taxon>
        <taxon>50 kb inversion clade</taxon>
        <taxon>NPAAA clade</taxon>
        <taxon>Hologalegina</taxon>
        <taxon>IRL clade</taxon>
        <taxon>Trifolieae</taxon>
        <taxon>Trifolium</taxon>
    </lineage>
</organism>
<accession>A0A392MD56</accession>
<dbReference type="AlphaFoldDB" id="A0A392MD56"/>
<evidence type="ECO:0000313" key="4">
    <source>
        <dbReference type="Proteomes" id="UP000265520"/>
    </source>
</evidence>
<evidence type="ECO:0000313" key="3">
    <source>
        <dbReference type="EMBL" id="MCH85045.1"/>
    </source>
</evidence>
<proteinExistence type="predicted"/>
<evidence type="ECO:0000256" key="1">
    <source>
        <dbReference type="SAM" id="MobiDB-lite"/>
    </source>
</evidence>
<sequence length="216" mass="23782">MPSKKVTPAVFSKMEARVESLEEEITEICSTLVDVQKTMKESHASLIAMMERCLGKSVVVDEGSASVGGKTTPVVQGTPKKMKGSGSSGLNGDTLIEFRHSVKKVELPSFDGEDPAGWISRAEVYFRVQGTSPEVKVNLAQLCMEGSTIHFFNSLVGEDEGMTWETLKEALLERYGGHGEGDVYKQLTELKQQGTVEEYITEFEYLIAQIPKLPEK</sequence>
<dbReference type="Pfam" id="PF03732">
    <property type="entry name" value="Retrotrans_gag"/>
    <property type="match status" value="1"/>
</dbReference>
<protein>
    <submittedName>
        <fullName evidence="3">Retrotransposon gag protein</fullName>
    </submittedName>
</protein>
<name>A0A392MD56_9FABA</name>
<dbReference type="Proteomes" id="UP000265520">
    <property type="component" value="Unassembled WGS sequence"/>
</dbReference>
<evidence type="ECO:0000259" key="2">
    <source>
        <dbReference type="Pfam" id="PF03732"/>
    </source>
</evidence>
<feature type="region of interest" description="Disordered" evidence="1">
    <location>
        <begin position="68"/>
        <end position="89"/>
    </location>
</feature>